<evidence type="ECO:0000313" key="1">
    <source>
        <dbReference type="EMBL" id="RGB90246.1"/>
    </source>
</evidence>
<dbReference type="EMBL" id="QVES01000001">
    <property type="protein sequence ID" value="RGB90246.1"/>
    <property type="molecule type" value="Genomic_DNA"/>
</dbReference>
<evidence type="ECO:0000313" key="2">
    <source>
        <dbReference type="Proteomes" id="UP000260782"/>
    </source>
</evidence>
<gene>
    <name evidence="1" type="ORF">DWZ25_00200</name>
</gene>
<name>A0A3E2U218_9FIRM</name>
<accession>A0A3E2U218</accession>
<dbReference type="AlphaFoldDB" id="A0A3E2U218"/>
<sequence>MIATRRKIYTDKILDNLLDAQKNMASAEKVDAKGLVYLSRFILRLLKQLDDEVIELCAEAEDERG</sequence>
<organism evidence="1 2">
    <name type="scientific">Faecalibacterium prausnitzii</name>
    <dbReference type="NCBI Taxonomy" id="853"/>
    <lineage>
        <taxon>Bacteria</taxon>
        <taxon>Bacillati</taxon>
        <taxon>Bacillota</taxon>
        <taxon>Clostridia</taxon>
        <taxon>Eubacteriales</taxon>
        <taxon>Oscillospiraceae</taxon>
        <taxon>Faecalibacterium</taxon>
    </lineage>
</organism>
<dbReference type="Proteomes" id="UP000260782">
    <property type="component" value="Unassembled WGS sequence"/>
</dbReference>
<dbReference type="RefSeq" id="WP_117529356.1">
    <property type="nucleotide sequence ID" value="NZ_QVES01000001.1"/>
</dbReference>
<reference evidence="1 2" key="1">
    <citation type="submission" date="2018-08" db="EMBL/GenBank/DDBJ databases">
        <title>A genome reference for cultivated species of the human gut microbiota.</title>
        <authorList>
            <person name="Zou Y."/>
            <person name="Xue W."/>
            <person name="Luo G."/>
        </authorList>
    </citation>
    <scope>NUCLEOTIDE SEQUENCE [LARGE SCALE GENOMIC DNA]</scope>
    <source>
        <strain evidence="1 2">AF31-14AC</strain>
    </source>
</reference>
<protein>
    <submittedName>
        <fullName evidence="1">Uncharacterized protein</fullName>
    </submittedName>
</protein>
<comment type="caution">
    <text evidence="1">The sequence shown here is derived from an EMBL/GenBank/DDBJ whole genome shotgun (WGS) entry which is preliminary data.</text>
</comment>
<proteinExistence type="predicted"/>